<protein>
    <submittedName>
        <fullName evidence="1">Uncharacterized protein</fullName>
    </submittedName>
</protein>
<reference evidence="2" key="2">
    <citation type="journal article" date="2020" name="Antonie Van Leeuwenhoek">
        <title>Labilibaculum antarcticum sp. nov., a novel facultative anaerobic, psychrotorelant bacterium isolated from marine sediment of Antarctica.</title>
        <authorList>
            <person name="Watanabe M."/>
            <person name="Kojima H."/>
            <person name="Fukui M."/>
        </authorList>
    </citation>
    <scope>NUCLEOTIDE SEQUENCE [LARGE SCALE GENOMIC DNA]</scope>
    <source>
        <strain evidence="2">SPP2</strain>
    </source>
</reference>
<dbReference type="RefSeq" id="WP_096429920.1">
    <property type="nucleotide sequence ID" value="NZ_AP018042.1"/>
</dbReference>
<evidence type="ECO:0000313" key="1">
    <source>
        <dbReference type="EMBL" id="BAX81003.1"/>
    </source>
</evidence>
<organism evidence="1 2">
    <name type="scientific">Labilibaculum antarcticum</name>
    <dbReference type="NCBI Taxonomy" id="1717717"/>
    <lineage>
        <taxon>Bacteria</taxon>
        <taxon>Pseudomonadati</taxon>
        <taxon>Bacteroidota</taxon>
        <taxon>Bacteroidia</taxon>
        <taxon>Marinilabiliales</taxon>
        <taxon>Marinifilaceae</taxon>
        <taxon>Labilibaculum</taxon>
    </lineage>
</organism>
<evidence type="ECO:0000313" key="2">
    <source>
        <dbReference type="Proteomes" id="UP000218267"/>
    </source>
</evidence>
<dbReference type="EMBL" id="AP018042">
    <property type="protein sequence ID" value="BAX81003.1"/>
    <property type="molecule type" value="Genomic_DNA"/>
</dbReference>
<keyword evidence="2" id="KW-1185">Reference proteome</keyword>
<sequence length="108" mass="12722">MTTIDLKLTLQLKENEFFKVGEHIFTKNENIKPLEDQLHFCGSCAIEVFKEYESLLTMDIMDRWSKLTKALNQSTSCCAVWDDRKIIRELVDNNEHSVSWYVKNCRVC</sequence>
<name>A0A1Y1CLT6_9BACT</name>
<accession>A0A1Y1CLT6</accession>
<dbReference type="AlphaFoldDB" id="A0A1Y1CLT6"/>
<dbReference type="OrthoDB" id="1120973at2"/>
<gene>
    <name evidence="1" type="ORF">ALGA_2690</name>
</gene>
<dbReference type="Proteomes" id="UP000218267">
    <property type="component" value="Chromosome"/>
</dbReference>
<reference evidence="1 2" key="1">
    <citation type="journal article" date="2018" name="Mar. Genomics">
        <title>Complete genome sequence of Marinifilaceae bacterium strain SPP2, isolated from the Antarctic marine sediment.</title>
        <authorList>
            <person name="Watanabe M."/>
            <person name="Kojima H."/>
            <person name="Fukui M."/>
        </authorList>
    </citation>
    <scope>NUCLEOTIDE SEQUENCE [LARGE SCALE GENOMIC DNA]</scope>
    <source>
        <strain evidence="1 2">SPP2</strain>
    </source>
</reference>
<proteinExistence type="predicted"/>
<dbReference type="KEGG" id="mbas:ALGA_2690"/>